<evidence type="ECO:0000313" key="2">
    <source>
        <dbReference type="Proteomes" id="UP000192796"/>
    </source>
</evidence>
<name>A0A1V9FID8_9BACT</name>
<reference evidence="1 2" key="1">
    <citation type="submission" date="2016-03" db="EMBL/GenBank/DDBJ databases">
        <title>Niastella vici sp. nov., isolated from farmland soil.</title>
        <authorList>
            <person name="Chen L."/>
            <person name="Wang D."/>
            <person name="Yang S."/>
            <person name="Wang G."/>
        </authorList>
    </citation>
    <scope>NUCLEOTIDE SEQUENCE [LARGE SCALE GENOMIC DNA]</scope>
    <source>
        <strain evidence="1 2">DJ57</strain>
    </source>
</reference>
<dbReference type="AlphaFoldDB" id="A0A1V9FID8"/>
<accession>A0A1V9FID8</accession>
<gene>
    <name evidence="1" type="ORF">A3860_39520</name>
</gene>
<protein>
    <submittedName>
        <fullName evidence="1">Uncharacterized protein</fullName>
    </submittedName>
</protein>
<dbReference type="EMBL" id="LVYD01000103">
    <property type="protein sequence ID" value="OQP58047.1"/>
    <property type="molecule type" value="Genomic_DNA"/>
</dbReference>
<sequence length="80" mass="9613">MTEKWHELIFSYLKNDIYSLRDILIKMKEEGMSAQDALQIFTDIRNKLQSEGNEKDEDRILDTMDIIVGYCNPRWKVWDN</sequence>
<evidence type="ECO:0000313" key="1">
    <source>
        <dbReference type="EMBL" id="OQP58047.1"/>
    </source>
</evidence>
<comment type="caution">
    <text evidence="1">The sequence shown here is derived from an EMBL/GenBank/DDBJ whole genome shotgun (WGS) entry which is preliminary data.</text>
</comment>
<organism evidence="1 2">
    <name type="scientific">Niastella vici</name>
    <dbReference type="NCBI Taxonomy" id="1703345"/>
    <lineage>
        <taxon>Bacteria</taxon>
        <taxon>Pseudomonadati</taxon>
        <taxon>Bacteroidota</taxon>
        <taxon>Chitinophagia</taxon>
        <taxon>Chitinophagales</taxon>
        <taxon>Chitinophagaceae</taxon>
        <taxon>Niastella</taxon>
    </lineage>
</organism>
<proteinExistence type="predicted"/>
<dbReference type="Proteomes" id="UP000192796">
    <property type="component" value="Unassembled WGS sequence"/>
</dbReference>
<keyword evidence="2" id="KW-1185">Reference proteome</keyword>